<comment type="catalytic activity">
    <reaction evidence="10">
        <text>NAD(+) + (ADP-D-ribosyl)n-acceptor = nicotinamide + (ADP-D-ribosyl)n+1-acceptor + H(+).</text>
        <dbReference type="EC" id="2.4.2.30"/>
    </reaction>
</comment>
<evidence type="ECO:0000256" key="10">
    <source>
        <dbReference type="ARBA" id="ARBA00033987"/>
    </source>
</evidence>
<evidence type="ECO:0000256" key="7">
    <source>
        <dbReference type="ARBA" id="ARBA00022833"/>
    </source>
</evidence>
<dbReference type="SMART" id="SM01335">
    <property type="entry name" value="PADR1"/>
    <property type="match status" value="1"/>
</dbReference>
<keyword evidence="7" id="KW-0862">Zinc</keyword>
<dbReference type="EMBL" id="CDMZ01002725">
    <property type="protein sequence ID" value="CEM43619.1"/>
    <property type="molecule type" value="Genomic_DNA"/>
</dbReference>
<dbReference type="GO" id="GO:0005730">
    <property type="term" value="C:nucleolus"/>
    <property type="evidence" value="ECO:0007669"/>
    <property type="project" value="TreeGrafter"/>
</dbReference>
<dbReference type="SUPFAM" id="SSF57716">
    <property type="entry name" value="Glucocorticoid receptor-like (DNA-binding domain)"/>
    <property type="match status" value="1"/>
</dbReference>
<comment type="subcellular location">
    <subcellularLocation>
        <location evidence="1">Nucleus</location>
    </subcellularLocation>
</comment>
<dbReference type="PANTHER" id="PTHR10459:SF60">
    <property type="entry name" value="POLY [ADP-RIBOSE] POLYMERASE 2"/>
    <property type="match status" value="1"/>
</dbReference>
<evidence type="ECO:0000256" key="4">
    <source>
        <dbReference type="ARBA" id="ARBA00022679"/>
    </source>
</evidence>
<keyword evidence="5" id="KW-0479">Metal-binding</keyword>
<keyword evidence="8" id="KW-0520">NAD</keyword>
<dbReference type="GO" id="GO:0003677">
    <property type="term" value="F:DNA binding"/>
    <property type="evidence" value="ECO:0007669"/>
    <property type="project" value="InterPro"/>
</dbReference>
<dbReference type="InterPro" id="IPR050800">
    <property type="entry name" value="ARTD/PARP"/>
</dbReference>
<sequence length="350" mass="38743">MPDFIFEVEKAKSGRAGCRGCRQTIAKDTMRCGAKQDPDSIDPDDERFFQLTAPKWYHLGCMDKFRKQAWMKDNFPEASSLPGYATLSSEDQTAVKVMVDWLKGRATSRGAASSSGGGDAAKDKQKKEKEDKKDDGSKKTKKRKKDDDDDDDDSATKKKKKAKDDDAKGSKKKTKKTKKKADSDDESSDYSDTKKKKKVVKKGKDDDKKAKAKPASPPPPTPPRLSTSSAAPALIAPPKPPVPGASPAQLEEIEKLRVELGKKPIPMLKEMLKENDQMVSGKKDELVDRVAEGKVMGAMPKCTKCGGGRLHWNGAKNAFLCKGYHDDTHFVFCNKTTPVSEVQRRPWKDF</sequence>
<protein>
    <recommendedName>
        <fullName evidence="2">NAD(+) ADP-ribosyltransferase</fullName>
        <ecNumber evidence="2">2.4.2.30</ecNumber>
    </recommendedName>
</protein>
<feature type="compositionally biased region" description="Pro residues" evidence="11">
    <location>
        <begin position="235"/>
        <end position="244"/>
    </location>
</feature>
<dbReference type="InterPro" id="IPR049296">
    <property type="entry name" value="PARP1-like_PADR1_N"/>
</dbReference>
<evidence type="ECO:0000256" key="3">
    <source>
        <dbReference type="ARBA" id="ARBA00022676"/>
    </source>
</evidence>
<evidence type="ECO:0000256" key="6">
    <source>
        <dbReference type="ARBA" id="ARBA00022771"/>
    </source>
</evidence>
<dbReference type="AlphaFoldDB" id="A0A0G4HHN2"/>
<accession>A0A0G4HHN2</accession>
<keyword evidence="6" id="KW-0863">Zinc-finger</keyword>
<feature type="compositionally biased region" description="Basic and acidic residues" evidence="11">
    <location>
        <begin position="120"/>
        <end position="138"/>
    </location>
</feature>
<dbReference type="GO" id="GO:1990404">
    <property type="term" value="F:NAD+-protein mono-ADP-ribosyltransferase activity"/>
    <property type="evidence" value="ECO:0007669"/>
    <property type="project" value="TreeGrafter"/>
</dbReference>
<evidence type="ECO:0000256" key="5">
    <source>
        <dbReference type="ARBA" id="ARBA00022723"/>
    </source>
</evidence>
<feature type="compositionally biased region" description="Basic residues" evidence="11">
    <location>
        <begin position="170"/>
        <end position="179"/>
    </location>
</feature>
<dbReference type="GO" id="GO:0006302">
    <property type="term" value="P:double-strand break repair"/>
    <property type="evidence" value="ECO:0007669"/>
    <property type="project" value="TreeGrafter"/>
</dbReference>
<evidence type="ECO:0000256" key="2">
    <source>
        <dbReference type="ARBA" id="ARBA00012020"/>
    </source>
</evidence>
<organism evidence="13">
    <name type="scientific">Chromera velia CCMP2878</name>
    <dbReference type="NCBI Taxonomy" id="1169474"/>
    <lineage>
        <taxon>Eukaryota</taxon>
        <taxon>Sar</taxon>
        <taxon>Alveolata</taxon>
        <taxon>Colpodellida</taxon>
        <taxon>Chromeraceae</taxon>
        <taxon>Chromera</taxon>
    </lineage>
</organism>
<name>A0A0G4HHN2_9ALVE</name>
<dbReference type="InterPro" id="IPR012982">
    <property type="entry name" value="PARP1-like_PADR1_Zn_ribbon"/>
</dbReference>
<dbReference type="GO" id="GO:0003950">
    <property type="term" value="F:NAD+ poly-ADP-ribosyltransferase activity"/>
    <property type="evidence" value="ECO:0007669"/>
    <property type="project" value="UniProtKB-EC"/>
</dbReference>
<dbReference type="InterPro" id="IPR036957">
    <property type="entry name" value="Znf_PARP_sf"/>
</dbReference>
<evidence type="ECO:0000256" key="1">
    <source>
        <dbReference type="ARBA" id="ARBA00004123"/>
    </source>
</evidence>
<feature type="domain" description="PARP-type" evidence="12">
    <location>
        <begin position="6"/>
        <end position="103"/>
    </location>
</feature>
<evidence type="ECO:0000256" key="9">
    <source>
        <dbReference type="ARBA" id="ARBA00023242"/>
    </source>
</evidence>
<evidence type="ECO:0000256" key="8">
    <source>
        <dbReference type="ARBA" id="ARBA00023027"/>
    </source>
</evidence>
<dbReference type="Pfam" id="PF00645">
    <property type="entry name" value="zf-PARP"/>
    <property type="match status" value="1"/>
</dbReference>
<dbReference type="PANTHER" id="PTHR10459">
    <property type="entry name" value="DNA LIGASE"/>
    <property type="match status" value="1"/>
</dbReference>
<gene>
    <name evidence="13" type="ORF">Cvel_27678</name>
</gene>
<dbReference type="Pfam" id="PF08063">
    <property type="entry name" value="Zn_ribbon_PADR1"/>
    <property type="match status" value="1"/>
</dbReference>
<dbReference type="Gene3D" id="3.30.1740.10">
    <property type="entry name" value="Zinc finger, PARP-type"/>
    <property type="match status" value="1"/>
</dbReference>
<dbReference type="EC" id="2.4.2.30" evidence="2"/>
<evidence type="ECO:0000313" key="13">
    <source>
        <dbReference type="EMBL" id="CEM43619.1"/>
    </source>
</evidence>
<evidence type="ECO:0000259" key="12">
    <source>
        <dbReference type="PROSITE" id="PS50064"/>
    </source>
</evidence>
<dbReference type="PROSITE" id="PS50064">
    <property type="entry name" value="ZF_PARP_2"/>
    <property type="match status" value="1"/>
</dbReference>
<dbReference type="GO" id="GO:0070212">
    <property type="term" value="P:protein poly-ADP-ribosylation"/>
    <property type="evidence" value="ECO:0007669"/>
    <property type="project" value="TreeGrafter"/>
</dbReference>
<reference evidence="13" key="1">
    <citation type="submission" date="2014-11" db="EMBL/GenBank/DDBJ databases">
        <authorList>
            <person name="Otto D Thomas"/>
            <person name="Naeem Raeece"/>
        </authorList>
    </citation>
    <scope>NUCLEOTIDE SEQUENCE</scope>
</reference>
<dbReference type="SMART" id="SM01336">
    <property type="entry name" value="zf-PARP"/>
    <property type="match status" value="1"/>
</dbReference>
<feature type="compositionally biased region" description="Low complexity" evidence="11">
    <location>
        <begin position="224"/>
        <end position="234"/>
    </location>
</feature>
<keyword evidence="4" id="KW-0808">Transferase</keyword>
<evidence type="ECO:0000256" key="11">
    <source>
        <dbReference type="SAM" id="MobiDB-lite"/>
    </source>
</evidence>
<dbReference type="InterPro" id="IPR001510">
    <property type="entry name" value="Znf_PARP"/>
</dbReference>
<proteinExistence type="predicted"/>
<dbReference type="VEuPathDB" id="CryptoDB:Cvel_27678"/>
<feature type="region of interest" description="Disordered" evidence="11">
    <location>
        <begin position="107"/>
        <end position="246"/>
    </location>
</feature>
<dbReference type="Pfam" id="PF21728">
    <property type="entry name" value="PADR1_N"/>
    <property type="match status" value="1"/>
</dbReference>
<dbReference type="PROSITE" id="PS52007">
    <property type="entry name" value="PADR1"/>
    <property type="match status" value="1"/>
</dbReference>
<dbReference type="Gene3D" id="3.90.640.80">
    <property type="match status" value="1"/>
</dbReference>
<keyword evidence="3" id="KW-0328">Glycosyltransferase</keyword>
<dbReference type="GO" id="GO:0008270">
    <property type="term" value="F:zinc ion binding"/>
    <property type="evidence" value="ECO:0007669"/>
    <property type="project" value="UniProtKB-KW"/>
</dbReference>
<keyword evidence="9" id="KW-0539">Nucleus</keyword>